<dbReference type="EMBL" id="JAOSLC020000003">
    <property type="protein sequence ID" value="MDD7914039.1"/>
    <property type="molecule type" value="Genomic_DNA"/>
</dbReference>
<dbReference type="SFLD" id="SFLDG01084">
    <property type="entry name" value="Uncharacterised_Radical_SAM_Su"/>
    <property type="match status" value="1"/>
</dbReference>
<dbReference type="PANTHER" id="PTHR43432:SF6">
    <property type="entry name" value="RADICAL SAM CORE DOMAIN-CONTAINING PROTEIN"/>
    <property type="match status" value="1"/>
</dbReference>
<dbReference type="Proteomes" id="UP001151478">
    <property type="component" value="Unassembled WGS sequence"/>
</dbReference>
<sequence length="290" mass="33312">MALKIKEIQAKSIIGSTQVPSADYVINPYTGCQFACMYCFASFMGRFVGETNNNWGNYVYVKTNAVELMEKDILRLMKKNPHPRVVLSTVTDPYQGVEKKYRLTRGILETFAKNNYQGRVGILTKSPMILDDLELLKTITNLEVGMSITTTDDKLSRFLEVQAPLASARLRTLKKLNDAGIKTYVFVGPFLPHMKLKPELIDKLFSEIRKAGTTDIKIEYLNLPKHVKPRMNKLLKEESEEIQEIYSTSQLKKYREEIEPILRDSLEKYGLKLKFDEIVHHVGKQKLVEN</sequence>
<keyword evidence="1" id="KW-0479">Metal-binding</keyword>
<evidence type="ECO:0000313" key="6">
    <source>
        <dbReference type="Proteomes" id="UP001151478"/>
    </source>
</evidence>
<comment type="caution">
    <text evidence="5">The sequence shown here is derived from an EMBL/GenBank/DDBJ whole genome shotgun (WGS) entry which is preliminary data.</text>
</comment>
<dbReference type="InterPro" id="IPR007197">
    <property type="entry name" value="rSAM"/>
</dbReference>
<dbReference type="SMART" id="SM00729">
    <property type="entry name" value="Elp3"/>
    <property type="match status" value="1"/>
</dbReference>
<feature type="domain" description="Elp3/MiaA/NifB-like radical SAM core" evidence="4">
    <location>
        <begin position="22"/>
        <end position="248"/>
    </location>
</feature>
<keyword evidence="2" id="KW-0408">Iron</keyword>
<dbReference type="CDD" id="cd01335">
    <property type="entry name" value="Radical_SAM"/>
    <property type="match status" value="1"/>
</dbReference>
<dbReference type="RefSeq" id="WP_265724711.1">
    <property type="nucleotide sequence ID" value="NZ_JAOSLC020000003.1"/>
</dbReference>
<evidence type="ECO:0000259" key="4">
    <source>
        <dbReference type="SMART" id="SM00729"/>
    </source>
</evidence>
<organism evidence="5 6">
    <name type="scientific">Polaribacter ponticola</name>
    <dbReference type="NCBI Taxonomy" id="2978475"/>
    <lineage>
        <taxon>Bacteria</taxon>
        <taxon>Pseudomonadati</taxon>
        <taxon>Bacteroidota</taxon>
        <taxon>Flavobacteriia</taxon>
        <taxon>Flavobacteriales</taxon>
        <taxon>Flavobacteriaceae</taxon>
    </lineage>
</organism>
<dbReference type="Pfam" id="PF04055">
    <property type="entry name" value="Radical_SAM"/>
    <property type="match status" value="1"/>
</dbReference>
<proteinExistence type="predicted"/>
<dbReference type="SFLD" id="SFLDS00029">
    <property type="entry name" value="Radical_SAM"/>
    <property type="match status" value="1"/>
</dbReference>
<accession>A0ABT5S7F4</accession>
<reference evidence="5" key="1">
    <citation type="submission" date="2023-02" db="EMBL/GenBank/DDBJ databases">
        <title>Polaribacter ponticola sp. nov., isolated from seawater.</title>
        <authorList>
            <person name="Baek J.H."/>
            <person name="Kim J.M."/>
            <person name="Choi D.G."/>
            <person name="Jeon C.O."/>
        </authorList>
    </citation>
    <scope>NUCLEOTIDE SEQUENCE</scope>
    <source>
        <strain evidence="5">MSW5</strain>
    </source>
</reference>
<gene>
    <name evidence="5" type="ORF">N5A56_006210</name>
</gene>
<evidence type="ECO:0000256" key="2">
    <source>
        <dbReference type="ARBA" id="ARBA00023004"/>
    </source>
</evidence>
<dbReference type="InterPro" id="IPR040086">
    <property type="entry name" value="MJ0683-like"/>
</dbReference>
<keyword evidence="3" id="KW-0411">Iron-sulfur</keyword>
<dbReference type="SUPFAM" id="SSF102114">
    <property type="entry name" value="Radical SAM enzymes"/>
    <property type="match status" value="1"/>
</dbReference>
<name>A0ABT5S7F4_9FLAO</name>
<dbReference type="InterPro" id="IPR058240">
    <property type="entry name" value="rSAM_sf"/>
</dbReference>
<evidence type="ECO:0000313" key="5">
    <source>
        <dbReference type="EMBL" id="MDD7914039.1"/>
    </source>
</evidence>
<evidence type="ECO:0000256" key="1">
    <source>
        <dbReference type="ARBA" id="ARBA00022723"/>
    </source>
</evidence>
<dbReference type="PANTHER" id="PTHR43432">
    <property type="entry name" value="SLR0285 PROTEIN"/>
    <property type="match status" value="1"/>
</dbReference>
<dbReference type="InterPro" id="IPR006638">
    <property type="entry name" value="Elp3/MiaA/NifB-like_rSAM"/>
</dbReference>
<evidence type="ECO:0000256" key="3">
    <source>
        <dbReference type="ARBA" id="ARBA00023014"/>
    </source>
</evidence>
<protein>
    <submittedName>
        <fullName evidence="5">Radical SAM protein</fullName>
    </submittedName>
</protein>
<keyword evidence="6" id="KW-1185">Reference proteome</keyword>
<dbReference type="Gene3D" id="3.80.30.30">
    <property type="match status" value="1"/>
</dbReference>